<dbReference type="EMBL" id="JAKOOW010000008">
    <property type="protein sequence ID" value="MCG6503370.1"/>
    <property type="molecule type" value="Genomic_DNA"/>
</dbReference>
<feature type="signal peptide" evidence="1">
    <location>
        <begin position="1"/>
        <end position="22"/>
    </location>
</feature>
<accession>A0ABS9NKP5</accession>
<keyword evidence="1" id="KW-0732">Signal</keyword>
<dbReference type="RefSeq" id="WP_238745671.1">
    <property type="nucleotide sequence ID" value="NZ_JAKOOW010000008.1"/>
</dbReference>
<dbReference type="Gene3D" id="3.90.930.1">
    <property type="match status" value="1"/>
</dbReference>
<reference evidence="2 3" key="1">
    <citation type="submission" date="2022-02" db="EMBL/GenBank/DDBJ databases">
        <title>Genome sequence data of Kingella unionensis sp. nov. strain CICC 24913 (CCUG 75125).</title>
        <authorList>
            <person name="Xiao M."/>
        </authorList>
    </citation>
    <scope>NUCLEOTIDE SEQUENCE [LARGE SCALE GENOMIC DNA]</scope>
    <source>
        <strain evidence="2 3">CICC 24913</strain>
    </source>
</reference>
<sequence length="249" mass="27396">MKKLLMLAALSAAAALPLQATAKDISRAVPTVEQAVRHNKAPKIAKPAPANQIIAYYSADSERADGPQAGGYYRVLLGHTKDGAAVVQDFYQDSKAKQIDPVAMRKDADPTDFDAESTEGRTIWYSPEGKLTNFADHEKGELVYSVSYVDGKPALEIRKDPRDKSRESQIIYDEHGQVLMEIEETGKGVKTVAYRSNGSKLAETFTPKGGEISHKWWTAAGKETDQESVIGELLTLEKRVRNRMDAISN</sequence>
<evidence type="ECO:0000313" key="2">
    <source>
        <dbReference type="EMBL" id="MCG6503370.1"/>
    </source>
</evidence>
<protein>
    <submittedName>
        <fullName evidence="2">Uncharacterized protein</fullName>
    </submittedName>
</protein>
<evidence type="ECO:0000256" key="1">
    <source>
        <dbReference type="SAM" id="SignalP"/>
    </source>
</evidence>
<dbReference type="Proteomes" id="UP001298424">
    <property type="component" value="Unassembled WGS sequence"/>
</dbReference>
<name>A0ABS9NKP5_9NEIS</name>
<keyword evidence="3" id="KW-1185">Reference proteome</keyword>
<gene>
    <name evidence="2" type="ORF">MB824_02525</name>
</gene>
<comment type="caution">
    <text evidence="2">The sequence shown here is derived from an EMBL/GenBank/DDBJ whole genome shotgun (WGS) entry which is preliminary data.</text>
</comment>
<organism evidence="2 3">
    <name type="scientific">Kingella pumchi</name>
    <dbReference type="NCBI Taxonomy" id="2779506"/>
    <lineage>
        <taxon>Bacteria</taxon>
        <taxon>Pseudomonadati</taxon>
        <taxon>Pseudomonadota</taxon>
        <taxon>Betaproteobacteria</taxon>
        <taxon>Neisseriales</taxon>
        <taxon>Neisseriaceae</taxon>
        <taxon>Kingella</taxon>
    </lineage>
</organism>
<feature type="chain" id="PRO_5046505507" evidence="1">
    <location>
        <begin position="23"/>
        <end position="249"/>
    </location>
</feature>
<evidence type="ECO:0000313" key="3">
    <source>
        <dbReference type="Proteomes" id="UP001298424"/>
    </source>
</evidence>
<proteinExistence type="predicted"/>